<dbReference type="Proteomes" id="UP000499080">
    <property type="component" value="Unassembled WGS sequence"/>
</dbReference>
<keyword evidence="3" id="KW-1185">Reference proteome</keyword>
<sequence length="115" mass="13501">MTRKTPESVPFSKLPSHQWTFEPQRIWCIVGMYTYMVSLVIITPFNQKQRESYTGTDLMRTARSEMTRGGYLNWHHLSKFGHHQRRTFDQHAFGSHTRRGISRGIGFRTGTLRAN</sequence>
<accession>A0A4Y2AZN9</accession>
<keyword evidence="1" id="KW-0812">Transmembrane</keyword>
<evidence type="ECO:0000256" key="1">
    <source>
        <dbReference type="SAM" id="Phobius"/>
    </source>
</evidence>
<keyword evidence="1" id="KW-0472">Membrane</keyword>
<protein>
    <submittedName>
        <fullName evidence="2">Uncharacterized protein</fullName>
    </submittedName>
</protein>
<reference evidence="2 3" key="1">
    <citation type="journal article" date="2019" name="Sci. Rep.">
        <title>Orb-weaving spider Araneus ventricosus genome elucidates the spidroin gene catalogue.</title>
        <authorList>
            <person name="Kono N."/>
            <person name="Nakamura H."/>
            <person name="Ohtoshi R."/>
            <person name="Moran D.A.P."/>
            <person name="Shinohara A."/>
            <person name="Yoshida Y."/>
            <person name="Fujiwara M."/>
            <person name="Mori M."/>
            <person name="Tomita M."/>
            <person name="Arakawa K."/>
        </authorList>
    </citation>
    <scope>NUCLEOTIDE SEQUENCE [LARGE SCALE GENOMIC DNA]</scope>
</reference>
<name>A0A4Y2AZN9_ARAVE</name>
<gene>
    <name evidence="2" type="ORF">AVEN_144670_1</name>
</gene>
<dbReference type="AlphaFoldDB" id="A0A4Y2AZN9"/>
<evidence type="ECO:0000313" key="3">
    <source>
        <dbReference type="Proteomes" id="UP000499080"/>
    </source>
</evidence>
<evidence type="ECO:0000313" key="2">
    <source>
        <dbReference type="EMBL" id="GBL85551.1"/>
    </source>
</evidence>
<proteinExistence type="predicted"/>
<feature type="transmembrane region" description="Helical" evidence="1">
    <location>
        <begin position="24"/>
        <end position="42"/>
    </location>
</feature>
<comment type="caution">
    <text evidence="2">The sequence shown here is derived from an EMBL/GenBank/DDBJ whole genome shotgun (WGS) entry which is preliminary data.</text>
</comment>
<keyword evidence="1" id="KW-1133">Transmembrane helix</keyword>
<dbReference type="EMBL" id="BGPR01082035">
    <property type="protein sequence ID" value="GBL85551.1"/>
    <property type="molecule type" value="Genomic_DNA"/>
</dbReference>
<organism evidence="2 3">
    <name type="scientific">Araneus ventricosus</name>
    <name type="common">Orbweaver spider</name>
    <name type="synonym">Epeira ventricosa</name>
    <dbReference type="NCBI Taxonomy" id="182803"/>
    <lineage>
        <taxon>Eukaryota</taxon>
        <taxon>Metazoa</taxon>
        <taxon>Ecdysozoa</taxon>
        <taxon>Arthropoda</taxon>
        <taxon>Chelicerata</taxon>
        <taxon>Arachnida</taxon>
        <taxon>Araneae</taxon>
        <taxon>Araneomorphae</taxon>
        <taxon>Entelegynae</taxon>
        <taxon>Araneoidea</taxon>
        <taxon>Araneidae</taxon>
        <taxon>Araneus</taxon>
    </lineage>
</organism>